<comment type="caution">
    <text evidence="1">The sequence shown here is derived from an EMBL/GenBank/DDBJ whole genome shotgun (WGS) entry which is preliminary data.</text>
</comment>
<organism evidence="1 2">
    <name type="scientific">Alligator mississippiensis</name>
    <name type="common">American alligator</name>
    <dbReference type="NCBI Taxonomy" id="8496"/>
    <lineage>
        <taxon>Eukaryota</taxon>
        <taxon>Metazoa</taxon>
        <taxon>Chordata</taxon>
        <taxon>Craniata</taxon>
        <taxon>Vertebrata</taxon>
        <taxon>Euteleostomi</taxon>
        <taxon>Archelosauria</taxon>
        <taxon>Archosauria</taxon>
        <taxon>Crocodylia</taxon>
        <taxon>Alligatoridae</taxon>
        <taxon>Alligatorinae</taxon>
        <taxon>Alligator</taxon>
    </lineage>
</organism>
<evidence type="ECO:0000313" key="1">
    <source>
        <dbReference type="EMBL" id="KYO43753.1"/>
    </source>
</evidence>
<gene>
    <name evidence="1" type="primary">CTNNA3</name>
    <name evidence="1" type="ORF">Y1Q_0015291</name>
</gene>
<protein>
    <submittedName>
        <fullName evidence="1">Catenin alpha-3</fullName>
    </submittedName>
</protein>
<dbReference type="Proteomes" id="UP000050525">
    <property type="component" value="Unassembled WGS sequence"/>
</dbReference>
<evidence type="ECO:0000313" key="2">
    <source>
        <dbReference type="Proteomes" id="UP000050525"/>
    </source>
</evidence>
<dbReference type="STRING" id="8496.A0A151P414"/>
<proteinExistence type="predicted"/>
<dbReference type="EMBL" id="AKHW03001130">
    <property type="protein sequence ID" value="KYO43753.1"/>
    <property type="molecule type" value="Genomic_DNA"/>
</dbReference>
<name>A0A151P414_ALLMI</name>
<accession>A0A151P414</accession>
<dbReference type="AlphaFoldDB" id="A0A151P414"/>
<sequence>MACPFCPWGMEEDLFHAFLDCPHLWLLFATLEPLLRALGRSLSETTYVCSYPYRVAERGTFCLANFLLGQAKMAVLKSRRNWLAGTGSDDAPQRGVPAFEALWALEGVLCHMEDGHLKYALSCLDRSGKLGGHGGGLWLPACAMPWALTRLLLFFSG</sequence>
<reference evidence="1 2" key="1">
    <citation type="journal article" date="2012" name="Genome Biol.">
        <title>Sequencing three crocodilian genomes to illuminate the evolution of archosaurs and amniotes.</title>
        <authorList>
            <person name="St John J.A."/>
            <person name="Braun E.L."/>
            <person name="Isberg S.R."/>
            <person name="Miles L.G."/>
            <person name="Chong A.Y."/>
            <person name="Gongora J."/>
            <person name="Dalzell P."/>
            <person name="Moran C."/>
            <person name="Bed'hom B."/>
            <person name="Abzhanov A."/>
            <person name="Burgess S.C."/>
            <person name="Cooksey A.M."/>
            <person name="Castoe T.A."/>
            <person name="Crawford N.G."/>
            <person name="Densmore L.D."/>
            <person name="Drew J.C."/>
            <person name="Edwards S.V."/>
            <person name="Faircloth B.C."/>
            <person name="Fujita M.K."/>
            <person name="Greenwold M.J."/>
            <person name="Hoffmann F.G."/>
            <person name="Howard J.M."/>
            <person name="Iguchi T."/>
            <person name="Janes D.E."/>
            <person name="Khan S.Y."/>
            <person name="Kohno S."/>
            <person name="de Koning A.J."/>
            <person name="Lance S.L."/>
            <person name="McCarthy F.M."/>
            <person name="McCormack J.E."/>
            <person name="Merchant M.E."/>
            <person name="Peterson D.G."/>
            <person name="Pollock D.D."/>
            <person name="Pourmand N."/>
            <person name="Raney B.J."/>
            <person name="Roessler K.A."/>
            <person name="Sanford J.R."/>
            <person name="Sawyer R.H."/>
            <person name="Schmidt C.J."/>
            <person name="Triplett E.W."/>
            <person name="Tuberville T.D."/>
            <person name="Venegas-Anaya M."/>
            <person name="Howard J.T."/>
            <person name="Jarvis E.D."/>
            <person name="Guillette L.J.Jr."/>
            <person name="Glenn T.C."/>
            <person name="Green R.E."/>
            <person name="Ray D.A."/>
        </authorList>
    </citation>
    <scope>NUCLEOTIDE SEQUENCE [LARGE SCALE GENOMIC DNA]</scope>
    <source>
        <strain evidence="1">KSC_2009_1</strain>
    </source>
</reference>
<keyword evidence="2" id="KW-1185">Reference proteome</keyword>